<proteinExistence type="predicted"/>
<protein>
    <submittedName>
        <fullName evidence="1">Uncharacterized protein</fullName>
    </submittedName>
</protein>
<dbReference type="EMBL" id="GGEC01057874">
    <property type="protein sequence ID" value="MBX38358.1"/>
    <property type="molecule type" value="Transcribed_RNA"/>
</dbReference>
<sequence>MKTSRLFSTSHEITLYHRIRAIHDLHPTNMMLLPF</sequence>
<evidence type="ECO:0000313" key="1">
    <source>
        <dbReference type="EMBL" id="MBX38358.1"/>
    </source>
</evidence>
<reference evidence="1" key="1">
    <citation type="submission" date="2018-02" db="EMBL/GenBank/DDBJ databases">
        <title>Rhizophora mucronata_Transcriptome.</title>
        <authorList>
            <person name="Meera S.P."/>
            <person name="Sreeshan A."/>
            <person name="Augustine A."/>
        </authorList>
    </citation>
    <scope>NUCLEOTIDE SEQUENCE</scope>
    <source>
        <tissue evidence="1">Leaf</tissue>
    </source>
</reference>
<accession>A0A2P2N7A0</accession>
<organism evidence="1">
    <name type="scientific">Rhizophora mucronata</name>
    <name type="common">Asiatic mangrove</name>
    <dbReference type="NCBI Taxonomy" id="61149"/>
    <lineage>
        <taxon>Eukaryota</taxon>
        <taxon>Viridiplantae</taxon>
        <taxon>Streptophyta</taxon>
        <taxon>Embryophyta</taxon>
        <taxon>Tracheophyta</taxon>
        <taxon>Spermatophyta</taxon>
        <taxon>Magnoliopsida</taxon>
        <taxon>eudicotyledons</taxon>
        <taxon>Gunneridae</taxon>
        <taxon>Pentapetalae</taxon>
        <taxon>rosids</taxon>
        <taxon>fabids</taxon>
        <taxon>Malpighiales</taxon>
        <taxon>Rhizophoraceae</taxon>
        <taxon>Rhizophora</taxon>
    </lineage>
</organism>
<name>A0A2P2N7A0_RHIMU</name>
<dbReference type="AlphaFoldDB" id="A0A2P2N7A0"/>